<comment type="caution">
    <text evidence="2">The sequence shown here is derived from an EMBL/GenBank/DDBJ whole genome shotgun (WGS) entry which is preliminary data.</text>
</comment>
<gene>
    <name evidence="2" type="ORF">HXL68_06290</name>
</gene>
<feature type="chain" id="PRO_5036677290" evidence="1">
    <location>
        <begin position="18"/>
        <end position="166"/>
    </location>
</feature>
<evidence type="ECO:0000313" key="3">
    <source>
        <dbReference type="Proteomes" id="UP000718593"/>
    </source>
</evidence>
<keyword evidence="1" id="KW-0732">Signal</keyword>
<name>A0A930BRU7_9RHOO</name>
<proteinExistence type="predicted"/>
<organism evidence="2 3">
    <name type="scientific">Dechloromonas agitata</name>
    <dbReference type="NCBI Taxonomy" id="73030"/>
    <lineage>
        <taxon>Bacteria</taxon>
        <taxon>Pseudomonadati</taxon>
        <taxon>Pseudomonadota</taxon>
        <taxon>Betaproteobacteria</taxon>
        <taxon>Rhodocyclales</taxon>
        <taxon>Azonexaceae</taxon>
        <taxon>Dechloromonas</taxon>
    </lineage>
</organism>
<reference evidence="2" key="1">
    <citation type="submission" date="2020-04" db="EMBL/GenBank/DDBJ databases">
        <title>Deep metagenomics examines the oral microbiome during advanced dental caries in children, revealing novel taxa and co-occurrences with host molecules.</title>
        <authorList>
            <person name="Baker J.L."/>
            <person name="Morton J.T."/>
            <person name="Dinis M."/>
            <person name="Alvarez R."/>
            <person name="Tran N.C."/>
            <person name="Knight R."/>
            <person name="Edlund A."/>
        </authorList>
    </citation>
    <scope>NUCLEOTIDE SEQUENCE</scope>
    <source>
        <strain evidence="2">JCVI_32_bin.24</strain>
    </source>
</reference>
<evidence type="ECO:0000313" key="2">
    <source>
        <dbReference type="EMBL" id="MBF1164632.1"/>
    </source>
</evidence>
<accession>A0A930BRU7</accession>
<dbReference type="Proteomes" id="UP000718593">
    <property type="component" value="Unassembled WGS sequence"/>
</dbReference>
<dbReference type="EMBL" id="JABZMI010000092">
    <property type="protein sequence ID" value="MBF1164632.1"/>
    <property type="molecule type" value="Genomic_DNA"/>
</dbReference>
<sequence length="166" mass="18657">MRFLAVLLAGLACAVQADEAPLRPSAHLLFKQPEMLRTGQCVRYEEGGAGWVMTEPVYFLKGEVLAAEVRTRQIGKCPPMPGKPLNQYSRDEFNRHVLAHPCVGPKGVARDEQIGIVRLRVTDWETPHARKAENAGRLYRGMFIDRKLEKDMEIELEADLLGLCKS</sequence>
<protein>
    <submittedName>
        <fullName evidence="2">Uncharacterized protein</fullName>
    </submittedName>
</protein>
<feature type="signal peptide" evidence="1">
    <location>
        <begin position="1"/>
        <end position="17"/>
    </location>
</feature>
<evidence type="ECO:0000256" key="1">
    <source>
        <dbReference type="SAM" id="SignalP"/>
    </source>
</evidence>
<dbReference type="AlphaFoldDB" id="A0A930BRU7"/>